<accession>A0A194XRQ8</accession>
<sequence length="176" mass="20209">MRGDHLNAAPRYWREQHHDSISDSRRGRRKIELGLFAGQWDRRYRSMSLEDPSGDWTISCQGTNIYKCIRLLPSTGSHLCSSLVTVLPKRIWRLASDHARAEMVPALARENGLHSRDELQNAANMANAGVFDVRLEISDNFHSVRDTPCTEEHCRRNMFHTLGGGGETRLISFYWK</sequence>
<evidence type="ECO:0000313" key="2">
    <source>
        <dbReference type="Proteomes" id="UP000070700"/>
    </source>
</evidence>
<gene>
    <name evidence="1" type="ORF">LY89DRAFT_163083</name>
</gene>
<evidence type="ECO:0000313" key="1">
    <source>
        <dbReference type="EMBL" id="KUJ22975.1"/>
    </source>
</evidence>
<organism evidence="1 2">
    <name type="scientific">Mollisia scopiformis</name>
    <name type="common">Conifer needle endophyte fungus</name>
    <name type="synonym">Phialocephala scopiformis</name>
    <dbReference type="NCBI Taxonomy" id="149040"/>
    <lineage>
        <taxon>Eukaryota</taxon>
        <taxon>Fungi</taxon>
        <taxon>Dikarya</taxon>
        <taxon>Ascomycota</taxon>
        <taxon>Pezizomycotina</taxon>
        <taxon>Leotiomycetes</taxon>
        <taxon>Helotiales</taxon>
        <taxon>Mollisiaceae</taxon>
        <taxon>Mollisia</taxon>
    </lineage>
</organism>
<dbReference type="AlphaFoldDB" id="A0A194XRQ8"/>
<reference evidence="1 2" key="1">
    <citation type="submission" date="2015-10" db="EMBL/GenBank/DDBJ databases">
        <title>Full genome of DAOMC 229536 Phialocephala scopiformis, a fungal endophyte of spruce producing the potent anti-insectan compound rugulosin.</title>
        <authorList>
            <consortium name="DOE Joint Genome Institute"/>
            <person name="Walker A.K."/>
            <person name="Frasz S.L."/>
            <person name="Seifert K.A."/>
            <person name="Miller J.D."/>
            <person name="Mondo S.J."/>
            <person name="Labutti K."/>
            <person name="Lipzen A."/>
            <person name="Dockter R."/>
            <person name="Kennedy M."/>
            <person name="Grigoriev I.V."/>
            <person name="Spatafora J.W."/>
        </authorList>
    </citation>
    <scope>NUCLEOTIDE SEQUENCE [LARGE SCALE GENOMIC DNA]</scope>
    <source>
        <strain evidence="1 2">CBS 120377</strain>
    </source>
</reference>
<proteinExistence type="predicted"/>
<dbReference type="KEGG" id="psco:LY89DRAFT_163083"/>
<dbReference type="InParanoid" id="A0A194XRQ8"/>
<dbReference type="GeneID" id="28815239"/>
<dbReference type="RefSeq" id="XP_018077330.1">
    <property type="nucleotide sequence ID" value="XM_018205513.1"/>
</dbReference>
<dbReference type="Proteomes" id="UP000070700">
    <property type="component" value="Unassembled WGS sequence"/>
</dbReference>
<protein>
    <submittedName>
        <fullName evidence="1">Uncharacterized protein</fullName>
    </submittedName>
</protein>
<dbReference type="EMBL" id="KQ947405">
    <property type="protein sequence ID" value="KUJ22975.1"/>
    <property type="molecule type" value="Genomic_DNA"/>
</dbReference>
<name>A0A194XRQ8_MOLSC</name>
<keyword evidence="2" id="KW-1185">Reference proteome</keyword>